<keyword evidence="11" id="KW-1185">Reference proteome</keyword>
<feature type="domain" description="UEV" evidence="9">
    <location>
        <begin position="3"/>
        <end position="189"/>
    </location>
</feature>
<dbReference type="GO" id="GO:0015031">
    <property type="term" value="P:protein transport"/>
    <property type="evidence" value="ECO:0007669"/>
    <property type="project" value="UniProtKB-UniRule"/>
</dbReference>
<dbReference type="Gene3D" id="3.10.110.10">
    <property type="entry name" value="Ubiquitin Conjugating Enzyme"/>
    <property type="match status" value="1"/>
</dbReference>
<evidence type="ECO:0000256" key="6">
    <source>
        <dbReference type="ARBA" id="ARBA00023054"/>
    </source>
</evidence>
<dbReference type="EMBL" id="KQ964530">
    <property type="protein sequence ID" value="KXN69555.1"/>
    <property type="molecule type" value="Genomic_DNA"/>
</dbReference>
<dbReference type="SUPFAM" id="SSF140111">
    <property type="entry name" value="Endosomal sorting complex assembly domain"/>
    <property type="match status" value="1"/>
</dbReference>
<dbReference type="GO" id="GO:0072666">
    <property type="term" value="P:establishment of protein localization to vacuole"/>
    <property type="evidence" value="ECO:0007669"/>
    <property type="project" value="UniProtKB-ARBA"/>
</dbReference>
<dbReference type="GO" id="GO:0000813">
    <property type="term" value="C:ESCRT I complex"/>
    <property type="evidence" value="ECO:0007669"/>
    <property type="project" value="TreeGrafter"/>
</dbReference>
<dbReference type="PANTHER" id="PTHR23306:SF3">
    <property type="entry name" value="TUMOR SUPPRESSOR PROTEIN 101"/>
    <property type="match status" value="1"/>
</dbReference>
<dbReference type="InterPro" id="IPR016135">
    <property type="entry name" value="UBQ-conjugating_enzyme/RWD"/>
</dbReference>
<dbReference type="OrthoDB" id="306304at2759"/>
<dbReference type="SUPFAM" id="SSF54495">
    <property type="entry name" value="UBC-like"/>
    <property type="match status" value="1"/>
</dbReference>
<keyword evidence="6" id="KW-0175">Coiled coil</keyword>
<gene>
    <name evidence="10" type="ORF">CONCODRAFT_71365</name>
</gene>
<evidence type="ECO:0000256" key="5">
    <source>
        <dbReference type="ARBA" id="ARBA00022927"/>
    </source>
</evidence>
<comment type="subcellular location">
    <subcellularLocation>
        <location evidence="1">Endosome</location>
    </subcellularLocation>
</comment>
<organism evidence="10 11">
    <name type="scientific">Conidiobolus coronatus (strain ATCC 28846 / CBS 209.66 / NRRL 28638)</name>
    <name type="common">Delacroixia coronata</name>
    <dbReference type="NCBI Taxonomy" id="796925"/>
    <lineage>
        <taxon>Eukaryota</taxon>
        <taxon>Fungi</taxon>
        <taxon>Fungi incertae sedis</taxon>
        <taxon>Zoopagomycota</taxon>
        <taxon>Entomophthoromycotina</taxon>
        <taxon>Entomophthoromycetes</taxon>
        <taxon>Entomophthorales</taxon>
        <taxon>Ancylistaceae</taxon>
        <taxon>Conidiobolus</taxon>
    </lineage>
</organism>
<sequence>MNAIENWLNQVLPGIYSNYNRVFNDVSAVISKHKTLSLKTEIFALSPTLNDRNCPKFSSDLQHSTAQVTLYNKVDFQGNHFDMRNQLPLPSLMLNIYGTLPITYLQQQYQIPVSIHLPPNYPLQSPIAKVTPTEYMLIKPTRCVNYAGRFFHPLLNGWVADNQEYYNLAQLIHFMIVSFNQEPPVFSRGVPNSSTPPEYNRANGAISLLDSEQPIGDVHQLKSSLKAKISKRFQQFNTETQQTINQLLHLNRKLNRNSEKLDFSFRQLTGLKGRLSLNFKFIEQSQKQLDENIGTLESLRKPSVGDLHFNLNPNSVKLLDLIAEESTIEDAIYYLSQALQDEIIDLNSYLKSVRSLGRKQFLLRAHMIKIYNTTKGAESDQHTMAHAMLFSYMERF</sequence>
<dbReference type="Pfam" id="PF09454">
    <property type="entry name" value="Vps23_core"/>
    <property type="match status" value="1"/>
</dbReference>
<dbReference type="OMA" id="LWLPEPY"/>
<evidence type="ECO:0000256" key="3">
    <source>
        <dbReference type="ARBA" id="ARBA00022448"/>
    </source>
</evidence>
<dbReference type="InterPro" id="IPR008883">
    <property type="entry name" value="UEV_N"/>
</dbReference>
<dbReference type="Gene3D" id="6.10.140.820">
    <property type="match status" value="1"/>
</dbReference>
<dbReference type="STRING" id="796925.A0A137P3G2"/>
<evidence type="ECO:0000313" key="10">
    <source>
        <dbReference type="EMBL" id="KXN69555.1"/>
    </source>
</evidence>
<evidence type="ECO:0008006" key="12">
    <source>
        <dbReference type="Google" id="ProtNLM"/>
    </source>
</evidence>
<evidence type="ECO:0000259" key="8">
    <source>
        <dbReference type="PROSITE" id="PS51312"/>
    </source>
</evidence>
<feature type="domain" description="SB" evidence="8">
    <location>
        <begin position="312"/>
        <end position="380"/>
    </location>
</feature>
<keyword evidence="5 7" id="KW-0653">Protein transport</keyword>
<dbReference type="InterPro" id="IPR037202">
    <property type="entry name" value="ESCRT_assembly_dom"/>
</dbReference>
<proteinExistence type="inferred from homology"/>
<dbReference type="GO" id="GO:0043162">
    <property type="term" value="P:ubiquitin-dependent protein catabolic process via the multivesicular body sorting pathway"/>
    <property type="evidence" value="ECO:0007669"/>
    <property type="project" value="UniProtKB-ARBA"/>
</dbReference>
<dbReference type="CDD" id="cd11685">
    <property type="entry name" value="UEV_TSG101-like"/>
    <property type="match status" value="1"/>
</dbReference>
<keyword evidence="3 7" id="KW-0813">Transport</keyword>
<evidence type="ECO:0000259" key="9">
    <source>
        <dbReference type="PROSITE" id="PS51322"/>
    </source>
</evidence>
<dbReference type="PROSITE" id="PS51312">
    <property type="entry name" value="SB"/>
    <property type="match status" value="1"/>
</dbReference>
<evidence type="ECO:0000256" key="7">
    <source>
        <dbReference type="PROSITE-ProRule" id="PRU00644"/>
    </source>
</evidence>
<comment type="similarity">
    <text evidence="2">Belongs to the ubiquitin-conjugating enzyme family. UEV subfamily.</text>
</comment>
<evidence type="ECO:0000256" key="4">
    <source>
        <dbReference type="ARBA" id="ARBA00022753"/>
    </source>
</evidence>
<dbReference type="InterPro" id="IPR052070">
    <property type="entry name" value="ESCRT-I_UEV_domain"/>
</dbReference>
<dbReference type="InterPro" id="IPR017916">
    <property type="entry name" value="SB_dom"/>
</dbReference>
<evidence type="ECO:0000256" key="1">
    <source>
        <dbReference type="ARBA" id="ARBA00004177"/>
    </source>
</evidence>
<dbReference type="GO" id="GO:0043130">
    <property type="term" value="F:ubiquitin binding"/>
    <property type="evidence" value="ECO:0007669"/>
    <property type="project" value="TreeGrafter"/>
</dbReference>
<name>A0A137P3G2_CONC2</name>
<dbReference type="Proteomes" id="UP000070444">
    <property type="component" value="Unassembled WGS sequence"/>
</dbReference>
<keyword evidence="4" id="KW-0967">Endosome</keyword>
<protein>
    <recommendedName>
        <fullName evidence="12">UEV-domain-containing protein</fullName>
    </recommendedName>
</protein>
<dbReference type="PANTHER" id="PTHR23306">
    <property type="entry name" value="TUMOR SUSCEPTIBILITY GENE 101 PROTEIN-RELATED"/>
    <property type="match status" value="1"/>
</dbReference>
<evidence type="ECO:0000256" key="2">
    <source>
        <dbReference type="ARBA" id="ARBA00009594"/>
    </source>
</evidence>
<reference evidence="10 11" key="1">
    <citation type="journal article" date="2015" name="Genome Biol. Evol.">
        <title>Phylogenomic analyses indicate that early fungi evolved digesting cell walls of algal ancestors of land plants.</title>
        <authorList>
            <person name="Chang Y."/>
            <person name="Wang S."/>
            <person name="Sekimoto S."/>
            <person name="Aerts A.L."/>
            <person name="Choi C."/>
            <person name="Clum A."/>
            <person name="LaButti K.M."/>
            <person name="Lindquist E.A."/>
            <person name="Yee Ngan C."/>
            <person name="Ohm R.A."/>
            <person name="Salamov A.A."/>
            <person name="Grigoriev I.V."/>
            <person name="Spatafora J.W."/>
            <person name="Berbee M.L."/>
        </authorList>
    </citation>
    <scope>NUCLEOTIDE SEQUENCE [LARGE SCALE GENOMIC DNA]</scope>
    <source>
        <strain evidence="10 11">NRRL 28638</strain>
    </source>
</reference>
<dbReference type="AlphaFoldDB" id="A0A137P3G2"/>
<dbReference type="Pfam" id="PF05743">
    <property type="entry name" value="UEV"/>
    <property type="match status" value="1"/>
</dbReference>
<dbReference type="PROSITE" id="PS51322">
    <property type="entry name" value="UEV"/>
    <property type="match status" value="1"/>
</dbReference>
<accession>A0A137P3G2</accession>
<evidence type="ECO:0000313" key="11">
    <source>
        <dbReference type="Proteomes" id="UP000070444"/>
    </source>
</evidence>